<keyword evidence="4" id="KW-0067">ATP-binding</keyword>
<dbReference type="PROSITE" id="PS50067">
    <property type="entry name" value="KINESIN_MOTOR_2"/>
    <property type="match status" value="1"/>
</dbReference>
<evidence type="ECO:0000313" key="10">
    <source>
        <dbReference type="EMBL" id="KAG1314506.1"/>
    </source>
</evidence>
<dbReference type="GO" id="GO:0008017">
    <property type="term" value="F:microtubule binding"/>
    <property type="evidence" value="ECO:0007669"/>
    <property type="project" value="InterPro"/>
</dbReference>
<dbReference type="GO" id="GO:0007018">
    <property type="term" value="P:microtubule-based movement"/>
    <property type="evidence" value="ECO:0007669"/>
    <property type="project" value="InterPro"/>
</dbReference>
<comment type="caution">
    <text evidence="10">The sequence shown here is derived from an EMBL/GenBank/DDBJ whole genome shotgun (WGS) entry which is preliminary data.</text>
</comment>
<keyword evidence="11" id="KW-1185">Reference proteome</keyword>
<sequence length="724" mass="82964">MKQRSLKDLKNGNDLDKLLVSKFNFVDLASSERLEEVGVLERRSKEEMSVISDLADLRYILTGLAKKEPSNSLVSIKHPQVPFFDSNLTSFLKDSLEGNSYILLLACVSPSEADYTETLQTLNYASQARYKKGYHEERPDELCYLNTQLYQLKNEVVALRDIHSNRYLEDQVKTLRDEMNSIRSYIHSLTDELIQAKTDKDALVIQLNSTNKTAELNPVIQEYAYQVQSLKLQVAETRMELEAANNVLRQTSENTNKWVPNSASTSHLYDLEKCNLKHHHTTASSERRPIKRKHTFKVKAAFLPSHRHKEYNDDLINNADEFMDSLQNESKDEKVLHENIQQTFEDFSFPLFENHSTSFEDINKELRIPSPPYIRSSSPSNNSILLDGEEDTLEALAVPAWSDEVKDEVKDDTTKRTSISVDSMWDDTDSSITTSYNNSSTADIPIITSSTTENMLKGDRKQKKKLLKMLHQVQADSLVKRELVGRLEKTEDLYTQMRTTYEDKLNKLKEHLLEVQKERDVALSRKPMSPVASTPIRERPQSGLQLRENRQASELRLEYEVKVKNLIAENQALRKKNTQITQASRTTQIKTDFFIRQLQADIETLNAQKKQLTKNIKAETDSAKEASSQYEREIQQLKRREITALEAKKKLEEANEVQNQLITKRSEETAAANAQVRKLINTLRKAANAGTFLNEANLEKILDGTFVPTPTNVPSRRSTVNTTD</sequence>
<evidence type="ECO:0000256" key="2">
    <source>
        <dbReference type="ARBA" id="ARBA00022490"/>
    </source>
</evidence>
<dbReference type="GO" id="GO:0007052">
    <property type="term" value="P:mitotic spindle organization"/>
    <property type="evidence" value="ECO:0007669"/>
    <property type="project" value="TreeGrafter"/>
</dbReference>
<evidence type="ECO:0000256" key="6">
    <source>
        <dbReference type="PROSITE-ProRule" id="PRU00283"/>
    </source>
</evidence>
<accession>A0A9P7BWD4</accession>
<dbReference type="GO" id="GO:0005875">
    <property type="term" value="C:microtubule associated complex"/>
    <property type="evidence" value="ECO:0007669"/>
    <property type="project" value="TreeGrafter"/>
</dbReference>
<protein>
    <recommendedName>
        <fullName evidence="9">Kinesin motor domain-containing protein</fullName>
    </recommendedName>
</protein>
<feature type="coiled-coil region" evidence="7">
    <location>
        <begin position="556"/>
        <end position="664"/>
    </location>
</feature>
<feature type="region of interest" description="Disordered" evidence="8">
    <location>
        <begin position="519"/>
        <end position="545"/>
    </location>
</feature>
<evidence type="ECO:0000256" key="3">
    <source>
        <dbReference type="ARBA" id="ARBA00022741"/>
    </source>
</evidence>
<dbReference type="GO" id="GO:0005737">
    <property type="term" value="C:cytoplasm"/>
    <property type="evidence" value="ECO:0007669"/>
    <property type="project" value="UniProtKB-SubCell"/>
</dbReference>
<feature type="coiled-coil region" evidence="7">
    <location>
        <begin position="227"/>
        <end position="254"/>
    </location>
</feature>
<dbReference type="PRINTS" id="PR00380">
    <property type="entry name" value="KINESINHEAVY"/>
</dbReference>
<dbReference type="InterPro" id="IPR027640">
    <property type="entry name" value="Kinesin-like_fam"/>
</dbReference>
<feature type="domain" description="Kinesin motor" evidence="9">
    <location>
        <begin position="1"/>
        <end position="131"/>
    </location>
</feature>
<comment type="similarity">
    <text evidence="6">Belongs to the TRAFAC class myosin-kinesin ATPase superfamily. Kinesin family.</text>
</comment>
<dbReference type="GO" id="GO:0005524">
    <property type="term" value="F:ATP binding"/>
    <property type="evidence" value="ECO:0007669"/>
    <property type="project" value="UniProtKB-KW"/>
</dbReference>
<name>A0A9P7BWD4_RHIOR</name>
<evidence type="ECO:0000256" key="7">
    <source>
        <dbReference type="SAM" id="Coils"/>
    </source>
</evidence>
<evidence type="ECO:0000259" key="9">
    <source>
        <dbReference type="PROSITE" id="PS50067"/>
    </source>
</evidence>
<comment type="caution">
    <text evidence="6">Lacks conserved residue(s) required for the propagation of feature annotation.</text>
</comment>
<keyword evidence="3" id="KW-0547">Nucleotide-binding</keyword>
<evidence type="ECO:0000256" key="5">
    <source>
        <dbReference type="ARBA" id="ARBA00023054"/>
    </source>
</evidence>
<evidence type="ECO:0000313" key="11">
    <source>
        <dbReference type="Proteomes" id="UP000716291"/>
    </source>
</evidence>
<dbReference type="AlphaFoldDB" id="A0A9P7BWD4"/>
<dbReference type="PANTHER" id="PTHR47969:SF15">
    <property type="entry name" value="CHROMOSOME-ASSOCIATED KINESIN KIF4A-RELATED"/>
    <property type="match status" value="1"/>
</dbReference>
<dbReference type="InterPro" id="IPR001752">
    <property type="entry name" value="Kinesin_motor_dom"/>
</dbReference>
<dbReference type="SUPFAM" id="SSF52540">
    <property type="entry name" value="P-loop containing nucleoside triphosphate hydrolases"/>
    <property type="match status" value="1"/>
</dbReference>
<keyword evidence="2" id="KW-0963">Cytoplasm</keyword>
<evidence type="ECO:0000256" key="4">
    <source>
        <dbReference type="ARBA" id="ARBA00022840"/>
    </source>
</evidence>
<proteinExistence type="inferred from homology"/>
<evidence type="ECO:0000256" key="8">
    <source>
        <dbReference type="SAM" id="MobiDB-lite"/>
    </source>
</evidence>
<organism evidence="10 11">
    <name type="scientific">Rhizopus oryzae</name>
    <name type="common">Mucormycosis agent</name>
    <name type="synonym">Rhizopus arrhizus var. delemar</name>
    <dbReference type="NCBI Taxonomy" id="64495"/>
    <lineage>
        <taxon>Eukaryota</taxon>
        <taxon>Fungi</taxon>
        <taxon>Fungi incertae sedis</taxon>
        <taxon>Mucoromycota</taxon>
        <taxon>Mucoromycotina</taxon>
        <taxon>Mucoromycetes</taxon>
        <taxon>Mucorales</taxon>
        <taxon>Mucorineae</taxon>
        <taxon>Rhizopodaceae</taxon>
        <taxon>Rhizopus</taxon>
    </lineage>
</organism>
<dbReference type="GO" id="GO:0003777">
    <property type="term" value="F:microtubule motor activity"/>
    <property type="evidence" value="ECO:0007669"/>
    <property type="project" value="InterPro"/>
</dbReference>
<comment type="subcellular location">
    <subcellularLocation>
        <location evidence="1">Cytoplasm</location>
    </subcellularLocation>
</comment>
<dbReference type="EMBL" id="JAANQT010000106">
    <property type="protein sequence ID" value="KAG1314506.1"/>
    <property type="molecule type" value="Genomic_DNA"/>
</dbReference>
<keyword evidence="5 7" id="KW-0175">Coiled coil</keyword>
<dbReference type="InterPro" id="IPR036961">
    <property type="entry name" value="Kinesin_motor_dom_sf"/>
</dbReference>
<dbReference type="GO" id="GO:0051231">
    <property type="term" value="P:spindle elongation"/>
    <property type="evidence" value="ECO:0007669"/>
    <property type="project" value="TreeGrafter"/>
</dbReference>
<evidence type="ECO:0000256" key="1">
    <source>
        <dbReference type="ARBA" id="ARBA00004496"/>
    </source>
</evidence>
<gene>
    <name evidence="10" type="ORF">G6F64_001416</name>
</gene>
<dbReference type="Gene3D" id="3.40.850.10">
    <property type="entry name" value="Kinesin motor domain"/>
    <property type="match status" value="1"/>
</dbReference>
<dbReference type="Proteomes" id="UP000716291">
    <property type="component" value="Unassembled WGS sequence"/>
</dbReference>
<dbReference type="InterPro" id="IPR027417">
    <property type="entry name" value="P-loop_NTPase"/>
</dbReference>
<dbReference type="Pfam" id="PF25764">
    <property type="entry name" value="KIF21A_4th"/>
    <property type="match status" value="1"/>
</dbReference>
<reference evidence="10" key="1">
    <citation type="journal article" date="2020" name="Microb. Genom.">
        <title>Genetic diversity of clinical and environmental Mucorales isolates obtained from an investigation of mucormycosis cases among solid organ transplant recipients.</title>
        <authorList>
            <person name="Nguyen M.H."/>
            <person name="Kaul D."/>
            <person name="Muto C."/>
            <person name="Cheng S.J."/>
            <person name="Richter R.A."/>
            <person name="Bruno V.M."/>
            <person name="Liu G."/>
            <person name="Beyhan S."/>
            <person name="Sundermann A.J."/>
            <person name="Mounaud S."/>
            <person name="Pasculle A.W."/>
            <person name="Nierman W.C."/>
            <person name="Driscoll E."/>
            <person name="Cumbie R."/>
            <person name="Clancy C.J."/>
            <person name="Dupont C.L."/>
        </authorList>
    </citation>
    <scope>NUCLEOTIDE SEQUENCE</scope>
    <source>
        <strain evidence="10">GL11</strain>
    </source>
</reference>
<dbReference type="PANTHER" id="PTHR47969">
    <property type="entry name" value="CHROMOSOME-ASSOCIATED KINESIN KIF4A-RELATED"/>
    <property type="match status" value="1"/>
</dbReference>
<dbReference type="Pfam" id="PF00225">
    <property type="entry name" value="Kinesin"/>
    <property type="match status" value="1"/>
</dbReference>